<reference evidence="5 6" key="1">
    <citation type="submission" date="2023-07" db="EMBL/GenBank/DDBJ databases">
        <title>Sequencing the genomes of 1000 actinobacteria strains.</title>
        <authorList>
            <person name="Klenk H.-P."/>
        </authorList>
    </citation>
    <scope>NUCLEOTIDE SEQUENCE [LARGE SCALE GENOMIC DNA]</scope>
    <source>
        <strain evidence="5 6">DSM 44710</strain>
    </source>
</reference>
<evidence type="ECO:0000313" key="5">
    <source>
        <dbReference type="EMBL" id="MDP9794782.1"/>
    </source>
</evidence>
<dbReference type="SUPFAM" id="SSF111283">
    <property type="entry name" value="Putative modulator of DNA gyrase, PmbA/TldD"/>
    <property type="match status" value="1"/>
</dbReference>
<keyword evidence="5" id="KW-0378">Hydrolase</keyword>
<feature type="region of interest" description="Disordered" evidence="2">
    <location>
        <begin position="84"/>
        <end position="114"/>
    </location>
</feature>
<protein>
    <submittedName>
        <fullName evidence="5">Zn-dependent protease</fullName>
    </submittedName>
</protein>
<dbReference type="RefSeq" id="WP_306830056.1">
    <property type="nucleotide sequence ID" value="NZ_JAUSRA010000001.1"/>
</dbReference>
<feature type="domain" description="Metalloprotease TldD/E C-terminal" evidence="4">
    <location>
        <begin position="208"/>
        <end position="406"/>
    </location>
</feature>
<name>A0ABT9MTL2_9ACTN</name>
<sequence>MISAAELVLRAGRALPGAEAEVFVQHVTRGLTRFAGSAIHQNITTETRTVRLRVHRDGRTVALSGQDPEALIARARAALDAAPADRAWPGLTPATPLPSEGNHDEETAAATPADRAARVRDFVRAAGGLETAGYVATTLHEAAYANTIGQVAGGRTTEAALDGIARTPTSDGVARLASIRLADLDGARLGARAATKARASAHPEALPTGRYEVVLEPTAVADVLLCLGIYGFNGRTVVDGMSFVTLGAGQLDPAITLLDDPAGPGGIGLPIDAEGTVRSAVPLVEKGTVRAVLHDRQTAALSGTVSTGHYSDAGFGVLASCLHLLGSGAGPADEVDGPEADSHVSALVRDVERGLLVTDNWYTRVLDPKTLVMTGLTRNGLWLIENGQVTRPVQNLRFTQSYPLALAPGAVLGVGASAAGQPATRLDLGFRAPALRLASWNYTGNAAG</sequence>
<dbReference type="GO" id="GO:0006508">
    <property type="term" value="P:proteolysis"/>
    <property type="evidence" value="ECO:0007669"/>
    <property type="project" value="UniProtKB-KW"/>
</dbReference>
<comment type="caution">
    <text evidence="5">The sequence shown here is derived from an EMBL/GenBank/DDBJ whole genome shotgun (WGS) entry which is preliminary data.</text>
</comment>
<keyword evidence="5" id="KW-0645">Protease</keyword>
<evidence type="ECO:0000256" key="2">
    <source>
        <dbReference type="SAM" id="MobiDB-lite"/>
    </source>
</evidence>
<evidence type="ECO:0000256" key="1">
    <source>
        <dbReference type="ARBA" id="ARBA00005836"/>
    </source>
</evidence>
<comment type="similarity">
    <text evidence="1">Belongs to the peptidase U62 family.</text>
</comment>
<dbReference type="InterPro" id="IPR035068">
    <property type="entry name" value="TldD/PmbA_N"/>
</dbReference>
<organism evidence="5 6">
    <name type="scientific">Catenuloplanes nepalensis</name>
    <dbReference type="NCBI Taxonomy" id="587533"/>
    <lineage>
        <taxon>Bacteria</taxon>
        <taxon>Bacillati</taxon>
        <taxon>Actinomycetota</taxon>
        <taxon>Actinomycetes</taxon>
        <taxon>Micromonosporales</taxon>
        <taxon>Micromonosporaceae</taxon>
        <taxon>Catenuloplanes</taxon>
    </lineage>
</organism>
<dbReference type="InterPro" id="IPR045569">
    <property type="entry name" value="Metalloprtase-TldD/E_C"/>
</dbReference>
<keyword evidence="6" id="KW-1185">Reference proteome</keyword>
<evidence type="ECO:0000259" key="3">
    <source>
        <dbReference type="Pfam" id="PF01523"/>
    </source>
</evidence>
<dbReference type="Proteomes" id="UP001240984">
    <property type="component" value="Unassembled WGS sequence"/>
</dbReference>
<dbReference type="InterPro" id="IPR002510">
    <property type="entry name" value="Metalloprtase-TldD/E_N"/>
</dbReference>
<dbReference type="PANTHER" id="PTHR43666">
    <property type="entry name" value="TLDD PROTEIN"/>
    <property type="match status" value="1"/>
</dbReference>
<evidence type="ECO:0000313" key="6">
    <source>
        <dbReference type="Proteomes" id="UP001240984"/>
    </source>
</evidence>
<gene>
    <name evidence="5" type="ORF">J2S43_003294</name>
</gene>
<dbReference type="Gene3D" id="3.30.2290.10">
    <property type="entry name" value="PmbA/TldD superfamily"/>
    <property type="match status" value="1"/>
</dbReference>
<feature type="domain" description="Metalloprotease TldD/E N-terminal" evidence="3">
    <location>
        <begin position="20"/>
        <end position="82"/>
    </location>
</feature>
<accession>A0ABT9MTL2</accession>
<dbReference type="Pfam" id="PF19289">
    <property type="entry name" value="PmbA_TldD_3rd"/>
    <property type="match status" value="1"/>
</dbReference>
<dbReference type="PANTHER" id="PTHR43666:SF1">
    <property type="entry name" value="CONSERVED PROTEIN"/>
    <property type="match status" value="1"/>
</dbReference>
<evidence type="ECO:0000259" key="4">
    <source>
        <dbReference type="Pfam" id="PF19289"/>
    </source>
</evidence>
<dbReference type="Pfam" id="PF01523">
    <property type="entry name" value="PmbA_TldD_1st"/>
    <property type="match status" value="1"/>
</dbReference>
<dbReference type="EMBL" id="JAUSRA010000001">
    <property type="protein sequence ID" value="MDP9794782.1"/>
    <property type="molecule type" value="Genomic_DNA"/>
</dbReference>
<proteinExistence type="inferred from homology"/>
<dbReference type="GO" id="GO:0008233">
    <property type="term" value="F:peptidase activity"/>
    <property type="evidence" value="ECO:0007669"/>
    <property type="project" value="UniProtKB-KW"/>
</dbReference>
<dbReference type="InterPro" id="IPR036059">
    <property type="entry name" value="TldD/PmbA_sf"/>
</dbReference>